<dbReference type="Proteomes" id="UP000000657">
    <property type="component" value="Chromosome"/>
</dbReference>
<sequence>MTSPSPPAAAVGVGGARYSDFGRDPPGSPVAHGEIDGMDVAKAVRRVIPGDPETTRDRVMVPARSLWRRAWTRRGIDITSSMATRSCLVVAPHPDDETLGCAVAILRKRAAGTPVTVVIVSDGSRGEPATLPPAELVELRKAETRRACALLDVDESDVLFLGFPDAELSDRVAAVAARIGELIGALEPEQILAPTSCEGHPDHDATNEAVRRAVAATGYRGQVLEYTVWLWTHWPWTLGYGSAGWSAQRLLVQPVHRLRERRPLLVDARGLRERQRLALAEHATQVGEGDAEPDAAAPVTGSLLATLQSPYEVYVDAGALNHLDFDRPWRSDAGSGQHQ</sequence>
<dbReference type="Gene3D" id="3.40.50.10320">
    <property type="entry name" value="LmbE-like"/>
    <property type="match status" value="1"/>
</dbReference>
<dbReference type="InterPro" id="IPR024078">
    <property type="entry name" value="LmbE-like_dom_sf"/>
</dbReference>
<evidence type="ECO:0008006" key="5">
    <source>
        <dbReference type="Google" id="ProtNLM"/>
    </source>
</evidence>
<evidence type="ECO:0000256" key="2">
    <source>
        <dbReference type="SAM" id="MobiDB-lite"/>
    </source>
</evidence>
<proteinExistence type="predicted"/>
<evidence type="ECO:0000313" key="4">
    <source>
        <dbReference type="Proteomes" id="UP000000657"/>
    </source>
</evidence>
<evidence type="ECO:0000313" key="3">
    <source>
        <dbReference type="EMBL" id="CAJ63921.1"/>
    </source>
</evidence>
<dbReference type="GO" id="GO:0016137">
    <property type="term" value="P:glycoside metabolic process"/>
    <property type="evidence" value="ECO:0007669"/>
    <property type="project" value="UniProtKB-ARBA"/>
</dbReference>
<dbReference type="eggNOG" id="COG2120">
    <property type="taxonomic scope" value="Bacteria"/>
</dbReference>
<dbReference type="PANTHER" id="PTHR12993">
    <property type="entry name" value="N-ACETYLGLUCOSAMINYL-PHOSPHATIDYLINOSITOL DE-N-ACETYLASE-RELATED"/>
    <property type="match status" value="1"/>
</dbReference>
<dbReference type="InterPro" id="IPR003737">
    <property type="entry name" value="GlcNAc_PI_deacetylase-related"/>
</dbReference>
<gene>
    <name evidence="3" type="ordered locus">FRAAL5288</name>
</gene>
<accession>Q0RF30</accession>
<feature type="region of interest" description="Disordered" evidence="2">
    <location>
        <begin position="1"/>
        <end position="32"/>
    </location>
</feature>
<keyword evidence="4" id="KW-1185">Reference proteome</keyword>
<dbReference type="EMBL" id="CT573213">
    <property type="protein sequence ID" value="CAJ63921.1"/>
    <property type="molecule type" value="Genomic_DNA"/>
</dbReference>
<name>Q0RF30_FRAAA</name>
<protein>
    <recommendedName>
        <fullName evidence="5">LmbE-like protein</fullName>
    </recommendedName>
</protein>
<dbReference type="Pfam" id="PF02585">
    <property type="entry name" value="PIG-L"/>
    <property type="match status" value="1"/>
</dbReference>
<dbReference type="AlphaFoldDB" id="Q0RF30"/>
<dbReference type="SUPFAM" id="SSF102588">
    <property type="entry name" value="LmbE-like"/>
    <property type="match status" value="1"/>
</dbReference>
<organism evidence="3 4">
    <name type="scientific">Frankia alni (strain DSM 45986 / CECT 9034 / ACN14a)</name>
    <dbReference type="NCBI Taxonomy" id="326424"/>
    <lineage>
        <taxon>Bacteria</taxon>
        <taxon>Bacillati</taxon>
        <taxon>Actinomycetota</taxon>
        <taxon>Actinomycetes</taxon>
        <taxon>Frankiales</taxon>
        <taxon>Frankiaceae</taxon>
        <taxon>Frankia</taxon>
    </lineage>
</organism>
<evidence type="ECO:0000256" key="1">
    <source>
        <dbReference type="ARBA" id="ARBA00022833"/>
    </source>
</evidence>
<reference evidence="3 4" key="1">
    <citation type="journal article" date="2007" name="Genome Res.">
        <title>Genome characteristics of facultatively symbiotic Frankia sp. strains reflect host range and host plant biogeography.</title>
        <authorList>
            <person name="Normand P."/>
            <person name="Lapierre P."/>
            <person name="Tisa L.S."/>
            <person name="Gogarten J.P."/>
            <person name="Alloisio N."/>
            <person name="Bagnarol E."/>
            <person name="Bassi C.A."/>
            <person name="Berry A.M."/>
            <person name="Bickhart D.M."/>
            <person name="Choisne N."/>
            <person name="Couloux A."/>
            <person name="Cournoyer B."/>
            <person name="Cruveiller S."/>
            <person name="Daubin V."/>
            <person name="Demange N."/>
            <person name="Francino M.P."/>
            <person name="Goltsman E."/>
            <person name="Huang Y."/>
            <person name="Kopp O.R."/>
            <person name="Labarre L."/>
            <person name="Lapidus A."/>
            <person name="Lavire C."/>
            <person name="Marechal J."/>
            <person name="Martinez M."/>
            <person name="Mastronunzio J.E."/>
            <person name="Mullin B.C."/>
            <person name="Niemann J."/>
            <person name="Pujic P."/>
            <person name="Rawnsley T."/>
            <person name="Rouy Z."/>
            <person name="Schenowitz C."/>
            <person name="Sellstedt A."/>
            <person name="Tavares F."/>
            <person name="Tomkins J.P."/>
            <person name="Vallenet D."/>
            <person name="Valverde C."/>
            <person name="Wall L.G."/>
            <person name="Wang Y."/>
            <person name="Medigue C."/>
            <person name="Benson D.R."/>
        </authorList>
    </citation>
    <scope>NUCLEOTIDE SEQUENCE [LARGE SCALE GENOMIC DNA]</scope>
    <source>
        <strain evidence="4">DSM 45986 / CECT 9034 / ACN14a</strain>
    </source>
</reference>
<keyword evidence="1" id="KW-0862">Zinc</keyword>
<dbReference type="KEGG" id="fal:FRAAL5288"/>
<dbReference type="GO" id="GO:0016811">
    <property type="term" value="F:hydrolase activity, acting on carbon-nitrogen (but not peptide) bonds, in linear amides"/>
    <property type="evidence" value="ECO:0007669"/>
    <property type="project" value="TreeGrafter"/>
</dbReference>
<dbReference type="HOGENOM" id="CLU_049311_0_1_11"/>
<dbReference type="PANTHER" id="PTHR12993:SF29">
    <property type="entry name" value="BLR3841 PROTEIN"/>
    <property type="match status" value="1"/>
</dbReference>
<dbReference type="STRING" id="326424.FRAAL5288"/>